<feature type="non-terminal residue" evidence="2">
    <location>
        <position position="1"/>
    </location>
</feature>
<protein>
    <submittedName>
        <fullName evidence="2">Uncharacterized protein</fullName>
    </submittedName>
</protein>
<feature type="compositionally biased region" description="Polar residues" evidence="1">
    <location>
        <begin position="55"/>
        <end position="73"/>
    </location>
</feature>
<dbReference type="VEuPathDB" id="FungiDB:ASPCADRAFT_505444"/>
<reference evidence="3" key="1">
    <citation type="journal article" date="2017" name="Genome Biol.">
        <title>Comparative genomics reveals high biological diversity and specific adaptations in the industrially and medically important fungal genus Aspergillus.</title>
        <authorList>
            <person name="de Vries R.P."/>
            <person name="Riley R."/>
            <person name="Wiebenga A."/>
            <person name="Aguilar-Osorio G."/>
            <person name="Amillis S."/>
            <person name="Uchima C.A."/>
            <person name="Anderluh G."/>
            <person name="Asadollahi M."/>
            <person name="Askin M."/>
            <person name="Barry K."/>
            <person name="Battaglia E."/>
            <person name="Bayram O."/>
            <person name="Benocci T."/>
            <person name="Braus-Stromeyer S.A."/>
            <person name="Caldana C."/>
            <person name="Canovas D."/>
            <person name="Cerqueira G.C."/>
            <person name="Chen F."/>
            <person name="Chen W."/>
            <person name="Choi C."/>
            <person name="Clum A."/>
            <person name="Dos Santos R.A."/>
            <person name="Damasio A.R."/>
            <person name="Diallinas G."/>
            <person name="Emri T."/>
            <person name="Fekete E."/>
            <person name="Flipphi M."/>
            <person name="Freyberg S."/>
            <person name="Gallo A."/>
            <person name="Gournas C."/>
            <person name="Habgood R."/>
            <person name="Hainaut M."/>
            <person name="Harispe M.L."/>
            <person name="Henrissat B."/>
            <person name="Hilden K.S."/>
            <person name="Hope R."/>
            <person name="Hossain A."/>
            <person name="Karabika E."/>
            <person name="Karaffa L."/>
            <person name="Karanyi Z."/>
            <person name="Krasevec N."/>
            <person name="Kuo A."/>
            <person name="Kusch H."/>
            <person name="LaButti K."/>
            <person name="Lagendijk E.L."/>
            <person name="Lapidus A."/>
            <person name="Levasseur A."/>
            <person name="Lindquist E."/>
            <person name="Lipzen A."/>
            <person name="Logrieco A.F."/>
            <person name="MacCabe A."/>
            <person name="Maekelae M.R."/>
            <person name="Malavazi I."/>
            <person name="Melin P."/>
            <person name="Meyer V."/>
            <person name="Mielnichuk N."/>
            <person name="Miskei M."/>
            <person name="Molnar A.P."/>
            <person name="Mule G."/>
            <person name="Ngan C.Y."/>
            <person name="Orejas M."/>
            <person name="Orosz E."/>
            <person name="Ouedraogo J.P."/>
            <person name="Overkamp K.M."/>
            <person name="Park H.-S."/>
            <person name="Perrone G."/>
            <person name="Piumi F."/>
            <person name="Punt P.J."/>
            <person name="Ram A.F."/>
            <person name="Ramon A."/>
            <person name="Rauscher S."/>
            <person name="Record E."/>
            <person name="Riano-Pachon D.M."/>
            <person name="Robert V."/>
            <person name="Roehrig J."/>
            <person name="Ruller R."/>
            <person name="Salamov A."/>
            <person name="Salih N.S."/>
            <person name="Samson R.A."/>
            <person name="Sandor E."/>
            <person name="Sanguinetti M."/>
            <person name="Schuetze T."/>
            <person name="Sepcic K."/>
            <person name="Shelest E."/>
            <person name="Sherlock G."/>
            <person name="Sophianopoulou V."/>
            <person name="Squina F.M."/>
            <person name="Sun H."/>
            <person name="Susca A."/>
            <person name="Todd R.B."/>
            <person name="Tsang A."/>
            <person name="Unkles S.E."/>
            <person name="van de Wiele N."/>
            <person name="van Rossen-Uffink D."/>
            <person name="Oliveira J.V."/>
            <person name="Vesth T.C."/>
            <person name="Visser J."/>
            <person name="Yu J.-H."/>
            <person name="Zhou M."/>
            <person name="Andersen M.R."/>
            <person name="Archer D.B."/>
            <person name="Baker S.E."/>
            <person name="Benoit I."/>
            <person name="Brakhage A.A."/>
            <person name="Braus G.H."/>
            <person name="Fischer R."/>
            <person name="Frisvad J.C."/>
            <person name="Goldman G.H."/>
            <person name="Houbraken J."/>
            <person name="Oakley B."/>
            <person name="Pocsi I."/>
            <person name="Scazzocchio C."/>
            <person name="Seiboth B."/>
            <person name="vanKuyk P.A."/>
            <person name="Wortman J."/>
            <person name="Dyer P.S."/>
            <person name="Grigoriev I.V."/>
        </authorList>
    </citation>
    <scope>NUCLEOTIDE SEQUENCE [LARGE SCALE GENOMIC DNA]</scope>
    <source>
        <strain evidence="3">ITEM 5010</strain>
    </source>
</reference>
<dbReference type="AlphaFoldDB" id="A0A1R3RR92"/>
<dbReference type="EMBL" id="KV907497">
    <property type="protein sequence ID" value="OOF97001.1"/>
    <property type="molecule type" value="Genomic_DNA"/>
</dbReference>
<keyword evidence="3" id="KW-1185">Reference proteome</keyword>
<evidence type="ECO:0000313" key="2">
    <source>
        <dbReference type="EMBL" id="OOF97001.1"/>
    </source>
</evidence>
<name>A0A1R3RR92_ASPC5</name>
<proteinExistence type="predicted"/>
<gene>
    <name evidence="2" type="ORF">ASPCADRAFT_505444</name>
</gene>
<evidence type="ECO:0000313" key="3">
    <source>
        <dbReference type="Proteomes" id="UP000188318"/>
    </source>
</evidence>
<dbReference type="Proteomes" id="UP000188318">
    <property type="component" value="Unassembled WGS sequence"/>
</dbReference>
<accession>A0A1R3RR92</accession>
<feature type="region of interest" description="Disordered" evidence="1">
    <location>
        <begin position="53"/>
        <end position="73"/>
    </location>
</feature>
<sequence length="73" mass="7739">YGARSSRNDIGFVRLTCRPGSVQAQFSSKSATCPIDASYFALGQGPVDHVYGPQLLNSSRPPRSHVSASCHGS</sequence>
<organism evidence="2 3">
    <name type="scientific">Aspergillus carbonarius (strain ITEM 5010)</name>
    <dbReference type="NCBI Taxonomy" id="602072"/>
    <lineage>
        <taxon>Eukaryota</taxon>
        <taxon>Fungi</taxon>
        <taxon>Dikarya</taxon>
        <taxon>Ascomycota</taxon>
        <taxon>Pezizomycotina</taxon>
        <taxon>Eurotiomycetes</taxon>
        <taxon>Eurotiomycetidae</taxon>
        <taxon>Eurotiales</taxon>
        <taxon>Aspergillaceae</taxon>
        <taxon>Aspergillus</taxon>
        <taxon>Aspergillus subgen. Circumdati</taxon>
    </lineage>
</organism>
<evidence type="ECO:0000256" key="1">
    <source>
        <dbReference type="SAM" id="MobiDB-lite"/>
    </source>
</evidence>